<dbReference type="Pfam" id="PF00892">
    <property type="entry name" value="EamA"/>
    <property type="match status" value="2"/>
</dbReference>
<feature type="transmembrane region" description="Helical" evidence="6">
    <location>
        <begin position="38"/>
        <end position="63"/>
    </location>
</feature>
<keyword evidence="2" id="KW-1003">Cell membrane</keyword>
<keyword evidence="5 6" id="KW-0472">Membrane</keyword>
<reference evidence="8 9" key="1">
    <citation type="submission" date="2016-10" db="EMBL/GenBank/DDBJ databases">
        <authorList>
            <person name="de Groot N.N."/>
        </authorList>
    </citation>
    <scope>NUCLEOTIDE SEQUENCE [LARGE SCALE GENOMIC DNA]</scope>
    <source>
        <strain evidence="8 9">CGMCC 1.10228</strain>
    </source>
</reference>
<gene>
    <name evidence="8" type="ORF">SAMN04488136_1535</name>
</gene>
<organism evidence="8 9">
    <name type="scientific">Vibrio xiamenensis</name>
    <dbReference type="NCBI Taxonomy" id="861298"/>
    <lineage>
        <taxon>Bacteria</taxon>
        <taxon>Pseudomonadati</taxon>
        <taxon>Pseudomonadota</taxon>
        <taxon>Gammaproteobacteria</taxon>
        <taxon>Vibrionales</taxon>
        <taxon>Vibrionaceae</taxon>
        <taxon>Vibrio</taxon>
    </lineage>
</organism>
<feature type="transmembrane region" description="Helical" evidence="6">
    <location>
        <begin position="12"/>
        <end position="32"/>
    </location>
</feature>
<sequence length="300" mass="33081">MLSVLNSNKSLRLFIPSELLLLLVAIFWGTSYGLTKNALLFSSVLMFITIRFGLTFVLLLPWLIRDCYQGSCRHWYYAVPLGGILCAIFFCEVYGVALTSAANAGFLISLSMVFTALCEALFNRHPVSQRLVLLTLMSVLGVALLTQAYDWRGGLNRGDMLILAAALLRAVMVIFTKRLLQHKVISTLTLTAIQSLVVASIAAIILVGSMQGASVTMPTSSEFWLITFYLVVFCTLFAFFVQNHAVRHTSPTRVALLMGSEPLFAALFGFIWLHESLALVQILGASLIMVSVVLTSLRRD</sequence>
<dbReference type="PANTHER" id="PTHR42920">
    <property type="entry name" value="OS03G0707200 PROTEIN-RELATED"/>
    <property type="match status" value="1"/>
</dbReference>
<dbReference type="InterPro" id="IPR037185">
    <property type="entry name" value="EmrE-like"/>
</dbReference>
<feature type="transmembrane region" description="Helical" evidence="6">
    <location>
        <begin position="104"/>
        <end position="122"/>
    </location>
</feature>
<dbReference type="Proteomes" id="UP000198854">
    <property type="component" value="Unassembled WGS sequence"/>
</dbReference>
<feature type="transmembrane region" description="Helical" evidence="6">
    <location>
        <begin position="279"/>
        <end position="297"/>
    </location>
</feature>
<evidence type="ECO:0000313" key="9">
    <source>
        <dbReference type="Proteomes" id="UP000198854"/>
    </source>
</evidence>
<dbReference type="GO" id="GO:0005886">
    <property type="term" value="C:plasma membrane"/>
    <property type="evidence" value="ECO:0007669"/>
    <property type="project" value="UniProtKB-SubCell"/>
</dbReference>
<dbReference type="PANTHER" id="PTHR42920:SF5">
    <property type="entry name" value="EAMA DOMAIN-CONTAINING PROTEIN"/>
    <property type="match status" value="1"/>
</dbReference>
<feature type="transmembrane region" description="Helical" evidence="6">
    <location>
        <begin position="223"/>
        <end position="242"/>
    </location>
</feature>
<evidence type="ECO:0000256" key="2">
    <source>
        <dbReference type="ARBA" id="ARBA00022475"/>
    </source>
</evidence>
<feature type="transmembrane region" description="Helical" evidence="6">
    <location>
        <begin position="192"/>
        <end position="211"/>
    </location>
</feature>
<dbReference type="AlphaFoldDB" id="A0A1G8HIB6"/>
<evidence type="ECO:0000256" key="5">
    <source>
        <dbReference type="ARBA" id="ARBA00023136"/>
    </source>
</evidence>
<feature type="transmembrane region" description="Helical" evidence="6">
    <location>
        <begin position="131"/>
        <end position="149"/>
    </location>
</feature>
<evidence type="ECO:0000256" key="6">
    <source>
        <dbReference type="SAM" id="Phobius"/>
    </source>
</evidence>
<evidence type="ECO:0000256" key="1">
    <source>
        <dbReference type="ARBA" id="ARBA00004651"/>
    </source>
</evidence>
<dbReference type="RefSeq" id="WP_093279462.1">
    <property type="nucleotide sequence ID" value="NZ_FNDD01000053.1"/>
</dbReference>
<feature type="transmembrane region" description="Helical" evidence="6">
    <location>
        <begin position="254"/>
        <end position="273"/>
    </location>
</feature>
<proteinExistence type="predicted"/>
<dbReference type="OrthoDB" id="7158585at2"/>
<evidence type="ECO:0000256" key="4">
    <source>
        <dbReference type="ARBA" id="ARBA00022989"/>
    </source>
</evidence>
<accession>A0A1G8HIB6</accession>
<dbReference type="InterPro" id="IPR051258">
    <property type="entry name" value="Diverse_Substrate_Transporter"/>
</dbReference>
<dbReference type="STRING" id="861298.SAMN04488136_1535"/>
<keyword evidence="9" id="KW-1185">Reference proteome</keyword>
<comment type="subcellular location">
    <subcellularLocation>
        <location evidence="1">Cell membrane</location>
        <topology evidence="1">Multi-pass membrane protein</topology>
    </subcellularLocation>
</comment>
<name>A0A1G8HIB6_9VIBR</name>
<feature type="transmembrane region" description="Helical" evidence="6">
    <location>
        <begin position="75"/>
        <end position="98"/>
    </location>
</feature>
<feature type="domain" description="EamA" evidence="7">
    <location>
        <begin position="18"/>
        <end position="146"/>
    </location>
</feature>
<feature type="transmembrane region" description="Helical" evidence="6">
    <location>
        <begin position="161"/>
        <end position="180"/>
    </location>
</feature>
<dbReference type="SUPFAM" id="SSF103481">
    <property type="entry name" value="Multidrug resistance efflux transporter EmrE"/>
    <property type="match status" value="2"/>
</dbReference>
<dbReference type="InterPro" id="IPR000620">
    <property type="entry name" value="EamA_dom"/>
</dbReference>
<keyword evidence="3 6" id="KW-0812">Transmembrane</keyword>
<evidence type="ECO:0000313" key="8">
    <source>
        <dbReference type="EMBL" id="SDI06414.1"/>
    </source>
</evidence>
<keyword evidence="4 6" id="KW-1133">Transmembrane helix</keyword>
<evidence type="ECO:0000259" key="7">
    <source>
        <dbReference type="Pfam" id="PF00892"/>
    </source>
</evidence>
<dbReference type="EMBL" id="FNDD01000053">
    <property type="protein sequence ID" value="SDI06414.1"/>
    <property type="molecule type" value="Genomic_DNA"/>
</dbReference>
<feature type="domain" description="EamA" evidence="7">
    <location>
        <begin position="157"/>
        <end position="296"/>
    </location>
</feature>
<protein>
    <submittedName>
        <fullName evidence="8">EamA-like transporter family protein</fullName>
    </submittedName>
</protein>
<evidence type="ECO:0000256" key="3">
    <source>
        <dbReference type="ARBA" id="ARBA00022692"/>
    </source>
</evidence>